<evidence type="ECO:0000313" key="5">
    <source>
        <dbReference type="Proteomes" id="UP000693970"/>
    </source>
</evidence>
<dbReference type="InterPro" id="IPR051257">
    <property type="entry name" value="Diverse_CBS-Domain"/>
</dbReference>
<dbReference type="PANTHER" id="PTHR43080">
    <property type="entry name" value="CBS DOMAIN-CONTAINING PROTEIN CBSX3, MITOCHONDRIAL"/>
    <property type="match status" value="1"/>
</dbReference>
<feature type="domain" description="CBS" evidence="3">
    <location>
        <begin position="7"/>
        <end position="83"/>
    </location>
</feature>
<gene>
    <name evidence="4" type="ORF">IV203_003481</name>
</gene>
<feature type="domain" description="CBS" evidence="3">
    <location>
        <begin position="89"/>
        <end position="150"/>
    </location>
</feature>
<comment type="caution">
    <text evidence="4">The sequence shown here is derived from an EMBL/GenBank/DDBJ whole genome shotgun (WGS) entry which is preliminary data.</text>
</comment>
<reference evidence="4" key="1">
    <citation type="journal article" date="2021" name="Sci. Rep.">
        <title>Diploid genomic architecture of Nitzschia inconspicua, an elite biomass production diatom.</title>
        <authorList>
            <person name="Oliver A."/>
            <person name="Podell S."/>
            <person name="Pinowska A."/>
            <person name="Traller J.C."/>
            <person name="Smith S.R."/>
            <person name="McClure R."/>
            <person name="Beliaev A."/>
            <person name="Bohutskyi P."/>
            <person name="Hill E.A."/>
            <person name="Rabines A."/>
            <person name="Zheng H."/>
            <person name="Allen L.Z."/>
            <person name="Kuo A."/>
            <person name="Grigoriev I.V."/>
            <person name="Allen A.E."/>
            <person name="Hazlebeck D."/>
            <person name="Allen E.E."/>
        </authorList>
    </citation>
    <scope>NUCLEOTIDE SEQUENCE</scope>
    <source>
        <strain evidence="4">Hildebrandi</strain>
    </source>
</reference>
<protein>
    <submittedName>
        <fullName evidence="4">Inosine-5'-monophosphate dehydrogenase</fullName>
    </submittedName>
</protein>
<dbReference type="PANTHER" id="PTHR43080:SF29">
    <property type="entry name" value="OS02G0818000 PROTEIN"/>
    <property type="match status" value="1"/>
</dbReference>
<evidence type="ECO:0000256" key="1">
    <source>
        <dbReference type="ARBA" id="ARBA00023122"/>
    </source>
</evidence>
<keyword evidence="1 2" id="KW-0129">CBS domain</keyword>
<organism evidence="4 5">
    <name type="scientific">Nitzschia inconspicua</name>
    <dbReference type="NCBI Taxonomy" id="303405"/>
    <lineage>
        <taxon>Eukaryota</taxon>
        <taxon>Sar</taxon>
        <taxon>Stramenopiles</taxon>
        <taxon>Ochrophyta</taxon>
        <taxon>Bacillariophyta</taxon>
        <taxon>Bacillariophyceae</taxon>
        <taxon>Bacillariophycidae</taxon>
        <taxon>Bacillariales</taxon>
        <taxon>Bacillariaceae</taxon>
        <taxon>Nitzschia</taxon>
    </lineage>
</organism>
<evidence type="ECO:0000259" key="3">
    <source>
        <dbReference type="PROSITE" id="PS51371"/>
    </source>
</evidence>
<dbReference type="OrthoDB" id="418595at2759"/>
<dbReference type="Proteomes" id="UP000693970">
    <property type="component" value="Unassembled WGS sequence"/>
</dbReference>
<dbReference type="SMART" id="SM00116">
    <property type="entry name" value="CBS"/>
    <property type="match status" value="2"/>
</dbReference>
<dbReference type="AlphaFoldDB" id="A0A9K3L1W7"/>
<evidence type="ECO:0000256" key="2">
    <source>
        <dbReference type="PROSITE-ProRule" id="PRU00703"/>
    </source>
</evidence>
<reference evidence="4" key="2">
    <citation type="submission" date="2021-04" db="EMBL/GenBank/DDBJ databases">
        <authorList>
            <person name="Podell S."/>
        </authorList>
    </citation>
    <scope>NUCLEOTIDE SEQUENCE</scope>
    <source>
        <strain evidence="4">Hildebrandi</strain>
    </source>
</reference>
<dbReference type="InterPro" id="IPR000644">
    <property type="entry name" value="CBS_dom"/>
</dbReference>
<dbReference type="Pfam" id="PF00571">
    <property type="entry name" value="CBS"/>
    <property type="match status" value="2"/>
</dbReference>
<evidence type="ECO:0000313" key="4">
    <source>
        <dbReference type="EMBL" id="KAG7354125.1"/>
    </source>
</evidence>
<dbReference type="PROSITE" id="PS51371">
    <property type="entry name" value="CBS"/>
    <property type="match status" value="2"/>
</dbReference>
<accession>A0A9K3L1W7</accession>
<proteinExistence type="predicted"/>
<name>A0A9K3L1W7_9STRA</name>
<keyword evidence="5" id="KW-1185">Reference proteome</keyword>
<sequence length="207" mass="23432">MRVSSFMIPADKVVWVTPNDTIQKAVDLMVQHQIGAVAVLPETLANEHADSLSLSPRLPPMPIGIITKSDILKACHSKIGMEELCQVIMVKDLQTCNPNVDRDNAARILEKNHTHHILVVDKGPLDENAHFVGLISSWDLSAECARDDRAWPWIRSEDGRFQKPFAPPLKEAKAFSSLKKHDPTSNRHCHHEKYTMYMDELDVLHFQ</sequence>
<dbReference type="EMBL" id="JAGRRH010000016">
    <property type="protein sequence ID" value="KAG7354125.1"/>
    <property type="molecule type" value="Genomic_DNA"/>
</dbReference>